<feature type="region of interest" description="Disordered" evidence="1">
    <location>
        <begin position="1"/>
        <end position="124"/>
    </location>
</feature>
<reference evidence="2" key="3">
    <citation type="journal article" date="2017" name="Nature">
        <title>Genome sequence of the progenitor of the wheat D genome Aegilops tauschii.</title>
        <authorList>
            <person name="Luo M.C."/>
            <person name="Gu Y.Q."/>
            <person name="Puiu D."/>
            <person name="Wang H."/>
            <person name="Twardziok S.O."/>
            <person name="Deal K.R."/>
            <person name="Huo N."/>
            <person name="Zhu T."/>
            <person name="Wang L."/>
            <person name="Wang Y."/>
            <person name="McGuire P.E."/>
            <person name="Liu S."/>
            <person name="Long H."/>
            <person name="Ramasamy R.K."/>
            <person name="Rodriguez J.C."/>
            <person name="Van S.L."/>
            <person name="Yuan L."/>
            <person name="Wang Z."/>
            <person name="Xia Z."/>
            <person name="Xiao L."/>
            <person name="Anderson O.D."/>
            <person name="Ouyang S."/>
            <person name="Liang Y."/>
            <person name="Zimin A.V."/>
            <person name="Pertea G."/>
            <person name="Qi P."/>
            <person name="Bennetzen J.L."/>
            <person name="Dai X."/>
            <person name="Dawson M.W."/>
            <person name="Muller H.G."/>
            <person name="Kugler K."/>
            <person name="Rivarola-Duarte L."/>
            <person name="Spannagl M."/>
            <person name="Mayer K.F.X."/>
            <person name="Lu F.H."/>
            <person name="Bevan M.W."/>
            <person name="Leroy P."/>
            <person name="Li P."/>
            <person name="You F.M."/>
            <person name="Sun Q."/>
            <person name="Liu Z."/>
            <person name="Lyons E."/>
            <person name="Wicker T."/>
            <person name="Salzberg S.L."/>
            <person name="Devos K.M."/>
            <person name="Dvorak J."/>
        </authorList>
    </citation>
    <scope>NUCLEOTIDE SEQUENCE [LARGE SCALE GENOMIC DNA]</scope>
    <source>
        <strain evidence="2">cv. AL8/78</strain>
    </source>
</reference>
<dbReference type="AlphaFoldDB" id="A0A453DT70"/>
<keyword evidence="3" id="KW-1185">Reference proteome</keyword>
<evidence type="ECO:0000313" key="2">
    <source>
        <dbReference type="EnsemblPlants" id="AET3Gv20070700.8"/>
    </source>
</evidence>
<name>A0A453DT70_AEGTS</name>
<dbReference type="Gramene" id="AET3Gv20070700.8">
    <property type="protein sequence ID" value="AET3Gv20070700.8"/>
    <property type="gene ID" value="AET3Gv20070700"/>
</dbReference>
<feature type="compositionally biased region" description="Basic residues" evidence="1">
    <location>
        <begin position="69"/>
        <end position="80"/>
    </location>
</feature>
<sequence length="124" mass="14069">PVNRHIISQTKFTQLKVQQSRAETQKSPSFRQDYVPMQARGRGQQQKHRLTARTRTEDFPNCTSPPRPTPRRRIKSRPRAPRLSSLSSPTHQRATKPERANDLPLPCSLPVPTPLAPTPAMAMD</sequence>
<evidence type="ECO:0000313" key="3">
    <source>
        <dbReference type="Proteomes" id="UP000015105"/>
    </source>
</evidence>
<accession>A0A453DT70</accession>
<feature type="compositionally biased region" description="Polar residues" evidence="1">
    <location>
        <begin position="1"/>
        <end position="30"/>
    </location>
</feature>
<reference evidence="3" key="1">
    <citation type="journal article" date="2014" name="Science">
        <title>Ancient hybridizations among the ancestral genomes of bread wheat.</title>
        <authorList>
            <consortium name="International Wheat Genome Sequencing Consortium,"/>
            <person name="Marcussen T."/>
            <person name="Sandve S.R."/>
            <person name="Heier L."/>
            <person name="Spannagl M."/>
            <person name="Pfeifer M."/>
            <person name="Jakobsen K.S."/>
            <person name="Wulff B.B."/>
            <person name="Steuernagel B."/>
            <person name="Mayer K.F."/>
            <person name="Olsen O.A."/>
        </authorList>
    </citation>
    <scope>NUCLEOTIDE SEQUENCE [LARGE SCALE GENOMIC DNA]</scope>
    <source>
        <strain evidence="3">cv. AL8/78</strain>
    </source>
</reference>
<evidence type="ECO:0000256" key="1">
    <source>
        <dbReference type="SAM" id="MobiDB-lite"/>
    </source>
</evidence>
<reference evidence="2" key="5">
    <citation type="journal article" date="2021" name="G3 (Bethesda)">
        <title>Aegilops tauschii genome assembly Aet v5.0 features greater sequence contiguity and improved annotation.</title>
        <authorList>
            <person name="Wang L."/>
            <person name="Zhu T."/>
            <person name="Rodriguez J.C."/>
            <person name="Deal K.R."/>
            <person name="Dubcovsky J."/>
            <person name="McGuire P.E."/>
            <person name="Lux T."/>
            <person name="Spannagl M."/>
            <person name="Mayer K.F.X."/>
            <person name="Baldrich P."/>
            <person name="Meyers B.C."/>
            <person name="Huo N."/>
            <person name="Gu Y.Q."/>
            <person name="Zhou H."/>
            <person name="Devos K.M."/>
            <person name="Bennetzen J.L."/>
            <person name="Unver T."/>
            <person name="Budak H."/>
            <person name="Gulick P.J."/>
            <person name="Galiba G."/>
            <person name="Kalapos B."/>
            <person name="Nelson D.R."/>
            <person name="Li P."/>
            <person name="You F.M."/>
            <person name="Luo M.C."/>
            <person name="Dvorak J."/>
        </authorList>
    </citation>
    <scope>NUCLEOTIDE SEQUENCE [LARGE SCALE GENOMIC DNA]</scope>
    <source>
        <strain evidence="2">cv. AL8/78</strain>
    </source>
</reference>
<reference evidence="3" key="2">
    <citation type="journal article" date="2017" name="Nat. Plants">
        <title>The Aegilops tauschii genome reveals multiple impacts of transposons.</title>
        <authorList>
            <person name="Zhao G."/>
            <person name="Zou C."/>
            <person name="Li K."/>
            <person name="Wang K."/>
            <person name="Li T."/>
            <person name="Gao L."/>
            <person name="Zhang X."/>
            <person name="Wang H."/>
            <person name="Yang Z."/>
            <person name="Liu X."/>
            <person name="Jiang W."/>
            <person name="Mao L."/>
            <person name="Kong X."/>
            <person name="Jiao Y."/>
            <person name="Jia J."/>
        </authorList>
    </citation>
    <scope>NUCLEOTIDE SEQUENCE [LARGE SCALE GENOMIC DNA]</scope>
    <source>
        <strain evidence="3">cv. AL8/78</strain>
    </source>
</reference>
<organism evidence="2 3">
    <name type="scientific">Aegilops tauschii subsp. strangulata</name>
    <name type="common">Goatgrass</name>
    <dbReference type="NCBI Taxonomy" id="200361"/>
    <lineage>
        <taxon>Eukaryota</taxon>
        <taxon>Viridiplantae</taxon>
        <taxon>Streptophyta</taxon>
        <taxon>Embryophyta</taxon>
        <taxon>Tracheophyta</taxon>
        <taxon>Spermatophyta</taxon>
        <taxon>Magnoliopsida</taxon>
        <taxon>Liliopsida</taxon>
        <taxon>Poales</taxon>
        <taxon>Poaceae</taxon>
        <taxon>BOP clade</taxon>
        <taxon>Pooideae</taxon>
        <taxon>Triticodae</taxon>
        <taxon>Triticeae</taxon>
        <taxon>Triticinae</taxon>
        <taxon>Aegilops</taxon>
    </lineage>
</organism>
<dbReference type="EnsemblPlants" id="AET3Gv20070700.8">
    <property type="protein sequence ID" value="AET3Gv20070700.8"/>
    <property type="gene ID" value="AET3Gv20070700"/>
</dbReference>
<reference evidence="2" key="4">
    <citation type="submission" date="2019-03" db="UniProtKB">
        <authorList>
            <consortium name="EnsemblPlants"/>
        </authorList>
    </citation>
    <scope>IDENTIFICATION</scope>
</reference>
<protein>
    <submittedName>
        <fullName evidence="2">Uncharacterized protein</fullName>
    </submittedName>
</protein>
<proteinExistence type="predicted"/>
<feature type="compositionally biased region" description="Pro residues" evidence="1">
    <location>
        <begin position="107"/>
        <end position="117"/>
    </location>
</feature>
<dbReference type="Proteomes" id="UP000015105">
    <property type="component" value="Chromosome 3D"/>
</dbReference>